<dbReference type="EMBL" id="RBXR01000001">
    <property type="protein sequence ID" value="RKT67783.1"/>
    <property type="molecule type" value="Genomic_DNA"/>
</dbReference>
<gene>
    <name evidence="1" type="ORF">DFJ66_0959</name>
</gene>
<proteinExistence type="predicted"/>
<accession>A0A495X590</accession>
<dbReference type="Proteomes" id="UP000272729">
    <property type="component" value="Unassembled WGS sequence"/>
</dbReference>
<evidence type="ECO:0000313" key="2">
    <source>
        <dbReference type="Proteomes" id="UP000272729"/>
    </source>
</evidence>
<organism evidence="1 2">
    <name type="scientific">Saccharothrix variisporea</name>
    <dbReference type="NCBI Taxonomy" id="543527"/>
    <lineage>
        <taxon>Bacteria</taxon>
        <taxon>Bacillati</taxon>
        <taxon>Actinomycetota</taxon>
        <taxon>Actinomycetes</taxon>
        <taxon>Pseudonocardiales</taxon>
        <taxon>Pseudonocardiaceae</taxon>
        <taxon>Saccharothrix</taxon>
    </lineage>
</organism>
<protein>
    <submittedName>
        <fullName evidence="1">Uncharacterized protein</fullName>
    </submittedName>
</protein>
<comment type="caution">
    <text evidence="1">The sequence shown here is derived from an EMBL/GenBank/DDBJ whole genome shotgun (WGS) entry which is preliminary data.</text>
</comment>
<sequence length="56" mass="6345">MTMSGYVPNIDLTHGILTLHPTRDEVPGPEIALLNGFTDRQWMCWRPGEDSFEDLA</sequence>
<name>A0A495X590_9PSEU</name>
<dbReference type="AlphaFoldDB" id="A0A495X590"/>
<evidence type="ECO:0000313" key="1">
    <source>
        <dbReference type="EMBL" id="RKT67783.1"/>
    </source>
</evidence>
<keyword evidence="2" id="KW-1185">Reference proteome</keyword>
<reference evidence="1 2" key="1">
    <citation type="submission" date="2018-10" db="EMBL/GenBank/DDBJ databases">
        <title>Sequencing the genomes of 1000 actinobacteria strains.</title>
        <authorList>
            <person name="Klenk H.-P."/>
        </authorList>
    </citation>
    <scope>NUCLEOTIDE SEQUENCE [LARGE SCALE GENOMIC DNA]</scope>
    <source>
        <strain evidence="1 2">DSM 43911</strain>
    </source>
</reference>